<organism evidence="1 2">
    <name type="scientific">Hermanssonia centrifuga</name>
    <dbReference type="NCBI Taxonomy" id="98765"/>
    <lineage>
        <taxon>Eukaryota</taxon>
        <taxon>Fungi</taxon>
        <taxon>Dikarya</taxon>
        <taxon>Basidiomycota</taxon>
        <taxon>Agaricomycotina</taxon>
        <taxon>Agaricomycetes</taxon>
        <taxon>Polyporales</taxon>
        <taxon>Meruliaceae</taxon>
        <taxon>Hermanssonia</taxon>
    </lineage>
</organism>
<protein>
    <submittedName>
        <fullName evidence="1">Uncharacterized protein</fullName>
    </submittedName>
</protein>
<keyword evidence="2" id="KW-1185">Reference proteome</keyword>
<proteinExistence type="predicted"/>
<sequence length="74" mass="8293">MHHEYVVSNTHQAQVANRSECPPSQATHLRCVRAHYVGVFPNLFPASVCCPSTVSEPRQSTLDWITLAVYLRQG</sequence>
<accession>A0A2R6NK53</accession>
<reference evidence="1 2" key="1">
    <citation type="submission" date="2018-02" db="EMBL/GenBank/DDBJ databases">
        <title>Genome sequence of the basidiomycete white-rot fungus Phlebia centrifuga.</title>
        <authorList>
            <person name="Granchi Z."/>
            <person name="Peng M."/>
            <person name="de Vries R.P."/>
            <person name="Hilden K."/>
            <person name="Makela M.R."/>
            <person name="Grigoriev I."/>
            <person name="Riley R."/>
        </authorList>
    </citation>
    <scope>NUCLEOTIDE SEQUENCE [LARGE SCALE GENOMIC DNA]</scope>
    <source>
        <strain evidence="1 2">FBCC195</strain>
    </source>
</reference>
<evidence type="ECO:0000313" key="2">
    <source>
        <dbReference type="Proteomes" id="UP000186601"/>
    </source>
</evidence>
<gene>
    <name evidence="1" type="ORF">PHLCEN_2v11455</name>
</gene>
<comment type="caution">
    <text evidence="1">The sequence shown here is derived from an EMBL/GenBank/DDBJ whole genome shotgun (WGS) entry which is preliminary data.</text>
</comment>
<dbReference type="EMBL" id="MLYV02001141">
    <property type="protein sequence ID" value="PSR72681.1"/>
    <property type="molecule type" value="Genomic_DNA"/>
</dbReference>
<evidence type="ECO:0000313" key="1">
    <source>
        <dbReference type="EMBL" id="PSR72681.1"/>
    </source>
</evidence>
<name>A0A2R6NK53_9APHY</name>
<dbReference type="Proteomes" id="UP000186601">
    <property type="component" value="Unassembled WGS sequence"/>
</dbReference>
<dbReference type="AlphaFoldDB" id="A0A2R6NK53"/>